<accession>A0A9Q0TKY5</accession>
<feature type="region of interest" description="Disordered" evidence="1">
    <location>
        <begin position="1"/>
        <end position="26"/>
    </location>
</feature>
<gene>
    <name evidence="2" type="ORF">OIU79_009501</name>
</gene>
<evidence type="ECO:0000313" key="2">
    <source>
        <dbReference type="EMBL" id="KAJ6713526.1"/>
    </source>
</evidence>
<reference evidence="2" key="2">
    <citation type="journal article" date="2023" name="Int. J. Mol. Sci.">
        <title>De Novo Assembly and Annotation of 11 Diverse Shrub Willow (Salix) Genomes Reveals Novel Gene Organization in Sex-Linked Regions.</title>
        <authorList>
            <person name="Hyden B."/>
            <person name="Feng K."/>
            <person name="Yates T.B."/>
            <person name="Jawdy S."/>
            <person name="Cereghino C."/>
            <person name="Smart L.B."/>
            <person name="Muchero W."/>
        </authorList>
    </citation>
    <scope>NUCLEOTIDE SEQUENCE</scope>
    <source>
        <tissue evidence="2">Shoot tip</tissue>
    </source>
</reference>
<dbReference type="EMBL" id="JAPFFK010000015">
    <property type="protein sequence ID" value="KAJ6713526.1"/>
    <property type="molecule type" value="Genomic_DNA"/>
</dbReference>
<protein>
    <submittedName>
        <fullName evidence="2">Uncharacterized protein</fullName>
    </submittedName>
</protein>
<proteinExistence type="predicted"/>
<name>A0A9Q0TKY5_SALPP</name>
<comment type="caution">
    <text evidence="2">The sequence shown here is derived from an EMBL/GenBank/DDBJ whole genome shotgun (WGS) entry which is preliminary data.</text>
</comment>
<dbReference type="AlphaFoldDB" id="A0A9Q0TKY5"/>
<feature type="compositionally biased region" description="Basic and acidic residues" evidence="1">
    <location>
        <begin position="15"/>
        <end position="26"/>
    </location>
</feature>
<dbReference type="Proteomes" id="UP001151532">
    <property type="component" value="Chromosome 1"/>
</dbReference>
<reference evidence="2" key="1">
    <citation type="submission" date="2022-11" db="EMBL/GenBank/DDBJ databases">
        <authorList>
            <person name="Hyden B.L."/>
            <person name="Feng K."/>
            <person name="Yates T."/>
            <person name="Jawdy S."/>
            <person name="Smart L.B."/>
            <person name="Muchero W."/>
        </authorList>
    </citation>
    <scope>NUCLEOTIDE SEQUENCE</scope>
    <source>
        <tissue evidence="2">Shoot tip</tissue>
    </source>
</reference>
<organism evidence="2 3">
    <name type="scientific">Salix purpurea</name>
    <name type="common">Purple osier willow</name>
    <dbReference type="NCBI Taxonomy" id="77065"/>
    <lineage>
        <taxon>Eukaryota</taxon>
        <taxon>Viridiplantae</taxon>
        <taxon>Streptophyta</taxon>
        <taxon>Embryophyta</taxon>
        <taxon>Tracheophyta</taxon>
        <taxon>Spermatophyta</taxon>
        <taxon>Magnoliopsida</taxon>
        <taxon>eudicotyledons</taxon>
        <taxon>Gunneridae</taxon>
        <taxon>Pentapetalae</taxon>
        <taxon>rosids</taxon>
        <taxon>fabids</taxon>
        <taxon>Malpighiales</taxon>
        <taxon>Salicaceae</taxon>
        <taxon>Saliceae</taxon>
        <taxon>Salix</taxon>
    </lineage>
</organism>
<evidence type="ECO:0000313" key="3">
    <source>
        <dbReference type="Proteomes" id="UP001151532"/>
    </source>
</evidence>
<evidence type="ECO:0000256" key="1">
    <source>
        <dbReference type="SAM" id="MobiDB-lite"/>
    </source>
</evidence>
<feature type="region of interest" description="Disordered" evidence="1">
    <location>
        <begin position="58"/>
        <end position="87"/>
    </location>
</feature>
<sequence>MIQEKKAKQQQLKKQVWDGKPSDEKKELREKIHSVLAERSRLVRLSIRMSRRDSCQLASPSNFEWQGTEDQGNSTTTLPSSGTYLAR</sequence>
<keyword evidence="3" id="KW-1185">Reference proteome</keyword>